<keyword evidence="6" id="KW-0443">Lipid metabolism</keyword>
<dbReference type="EMBL" id="JACRTK010000001">
    <property type="protein sequence ID" value="MBC8589601.1"/>
    <property type="molecule type" value="Genomic_DNA"/>
</dbReference>
<organism evidence="10 11">
    <name type="scientific">Wansuia hejianensis</name>
    <dbReference type="NCBI Taxonomy" id="2763667"/>
    <lineage>
        <taxon>Bacteria</taxon>
        <taxon>Bacillati</taxon>
        <taxon>Bacillota</taxon>
        <taxon>Clostridia</taxon>
        <taxon>Lachnospirales</taxon>
        <taxon>Lachnospiraceae</taxon>
        <taxon>Wansuia</taxon>
    </lineage>
</organism>
<feature type="domain" description="Acyl-ACP thioesterase N-terminal hotdog" evidence="8">
    <location>
        <begin position="2"/>
        <end position="130"/>
    </location>
</feature>
<evidence type="ECO:0000313" key="11">
    <source>
        <dbReference type="Proteomes" id="UP000601522"/>
    </source>
</evidence>
<evidence type="ECO:0000256" key="1">
    <source>
        <dbReference type="ARBA" id="ARBA00006500"/>
    </source>
</evidence>
<comment type="similarity">
    <text evidence="1">Belongs to the acyl-ACP thioesterase family.</text>
</comment>
<accession>A0A926EVC7</accession>
<dbReference type="CDD" id="cd00586">
    <property type="entry name" value="4HBT"/>
    <property type="match status" value="2"/>
</dbReference>
<dbReference type="InterPro" id="IPR049427">
    <property type="entry name" value="Acyl-ACP_TE_C"/>
</dbReference>
<evidence type="ECO:0000259" key="8">
    <source>
        <dbReference type="Pfam" id="PF01643"/>
    </source>
</evidence>
<keyword evidence="2" id="KW-0444">Lipid biosynthesis</keyword>
<evidence type="ECO:0000256" key="2">
    <source>
        <dbReference type="ARBA" id="ARBA00022516"/>
    </source>
</evidence>
<dbReference type="Pfam" id="PF01643">
    <property type="entry name" value="Acyl-ACP_TE"/>
    <property type="match status" value="1"/>
</dbReference>
<name>A0A926EVC7_9FIRM</name>
<keyword evidence="5" id="KW-0809">Transit peptide</keyword>
<dbReference type="GO" id="GO:0016297">
    <property type="term" value="F:fatty acyl-[ACP] hydrolase activity"/>
    <property type="evidence" value="ECO:0007669"/>
    <property type="project" value="InterPro"/>
</dbReference>
<dbReference type="InterPro" id="IPR002864">
    <property type="entry name" value="Acyl-ACP_thioesterase_NHD"/>
</dbReference>
<feature type="domain" description="Acyl-ACP thioesterase-like C-terminal" evidence="9">
    <location>
        <begin position="148"/>
        <end position="247"/>
    </location>
</feature>
<dbReference type="GO" id="GO:0000036">
    <property type="term" value="F:acyl carrier activity"/>
    <property type="evidence" value="ECO:0007669"/>
    <property type="project" value="TreeGrafter"/>
</dbReference>
<proteinExistence type="inferred from homology"/>
<gene>
    <name evidence="10" type="ORF">H8689_00380</name>
</gene>
<dbReference type="InterPro" id="IPR045023">
    <property type="entry name" value="FATA/B"/>
</dbReference>
<dbReference type="Pfam" id="PF20791">
    <property type="entry name" value="Acyl-ACP_TE_C"/>
    <property type="match status" value="1"/>
</dbReference>
<keyword evidence="11" id="KW-1185">Reference proteome</keyword>
<evidence type="ECO:0000259" key="9">
    <source>
        <dbReference type="Pfam" id="PF20791"/>
    </source>
</evidence>
<dbReference type="PANTHER" id="PTHR31727:SF6">
    <property type="entry name" value="OLEOYL-ACYL CARRIER PROTEIN THIOESTERASE 1, CHLOROPLASTIC"/>
    <property type="match status" value="1"/>
</dbReference>
<keyword evidence="4" id="KW-0276">Fatty acid metabolism</keyword>
<keyword evidence="7" id="KW-0275">Fatty acid biosynthesis</keyword>
<protein>
    <submittedName>
        <fullName evidence="10">Acyl-ACP thioesterase</fullName>
    </submittedName>
</protein>
<dbReference type="PANTHER" id="PTHR31727">
    <property type="entry name" value="OLEOYL-ACYL CARRIER PROTEIN THIOESTERASE 1, CHLOROPLASTIC"/>
    <property type="match status" value="1"/>
</dbReference>
<evidence type="ECO:0000256" key="6">
    <source>
        <dbReference type="ARBA" id="ARBA00023098"/>
    </source>
</evidence>
<evidence type="ECO:0000256" key="4">
    <source>
        <dbReference type="ARBA" id="ARBA00022832"/>
    </source>
</evidence>
<dbReference type="SUPFAM" id="SSF54637">
    <property type="entry name" value="Thioesterase/thiol ester dehydrase-isomerase"/>
    <property type="match status" value="2"/>
</dbReference>
<evidence type="ECO:0000256" key="5">
    <source>
        <dbReference type="ARBA" id="ARBA00022946"/>
    </source>
</evidence>
<dbReference type="AlphaFoldDB" id="A0A926EVC7"/>
<dbReference type="RefSeq" id="WP_249322421.1">
    <property type="nucleotide sequence ID" value="NZ_JACRTK010000001.1"/>
</dbReference>
<evidence type="ECO:0000256" key="7">
    <source>
        <dbReference type="ARBA" id="ARBA00023160"/>
    </source>
</evidence>
<evidence type="ECO:0000256" key="3">
    <source>
        <dbReference type="ARBA" id="ARBA00022801"/>
    </source>
</evidence>
<comment type="caution">
    <text evidence="10">The sequence shown here is derived from an EMBL/GenBank/DDBJ whole genome shotgun (WGS) entry which is preliminary data.</text>
</comment>
<evidence type="ECO:0000313" key="10">
    <source>
        <dbReference type="EMBL" id="MBC8589601.1"/>
    </source>
</evidence>
<keyword evidence="3" id="KW-0378">Hydrolase</keyword>
<dbReference type="Proteomes" id="UP000601522">
    <property type="component" value="Unassembled WGS sequence"/>
</dbReference>
<dbReference type="Gene3D" id="3.10.129.10">
    <property type="entry name" value="Hotdog Thioesterase"/>
    <property type="match status" value="1"/>
</dbReference>
<dbReference type="InterPro" id="IPR029069">
    <property type="entry name" value="HotDog_dom_sf"/>
</dbReference>
<sequence>MEKYTKEFIIPYYQCNKHGRVTATSILEYLGETSSEHSDYLGFGLKELRNESYGWMLNRWKVKFESYPLVKDKVIVETWTSRFYKFYANREFVVYNSNKEPIIKASTIWIFLDINKKRPIRIPIEMGKKYNIIEERLFEDFYDFNQDIMDDKSLEFRVRKTDIDYNNHVNNVRYLDWILERIPDGIEEDYVLNELEILYKKEVKYGDIIQSQINSINKSEDNMEFIHYICDDTSKDSRAFGRTLWKKSM</sequence>
<reference evidence="10 11" key="1">
    <citation type="submission" date="2020-08" db="EMBL/GenBank/DDBJ databases">
        <title>Genome public.</title>
        <authorList>
            <person name="Liu C."/>
            <person name="Sun Q."/>
        </authorList>
    </citation>
    <scope>NUCLEOTIDE SEQUENCE [LARGE SCALE GENOMIC DNA]</scope>
    <source>
        <strain evidence="10 11">NSJ-26</strain>
    </source>
</reference>